<accession>A0A2U2B3L9</accession>
<evidence type="ECO:0000313" key="2">
    <source>
        <dbReference type="Proteomes" id="UP000244956"/>
    </source>
</evidence>
<protein>
    <submittedName>
        <fullName evidence="1">Uncharacterized protein</fullName>
    </submittedName>
</protein>
<gene>
    <name evidence="1" type="ORF">DDZ16_19705</name>
</gene>
<sequence length="67" mass="7743">MAMLQNFALQEDSMKAKCLKYCLVPAEKCLYFYASVHWGCFDKNKVQGCLFGITISFALGKFFRIKF</sequence>
<reference evidence="1 2" key="1">
    <citation type="submission" date="2018-05" db="EMBL/GenBank/DDBJ databases">
        <title>Marinilabilia rubrum sp. nov., isolated from saltern sediment.</title>
        <authorList>
            <person name="Zhang R."/>
        </authorList>
    </citation>
    <scope>NUCLEOTIDE SEQUENCE [LARGE SCALE GENOMIC DNA]</scope>
    <source>
        <strain evidence="1 2">WTE16</strain>
    </source>
</reference>
<dbReference type="EMBL" id="QEWP01000029">
    <property type="protein sequence ID" value="PWD97662.1"/>
    <property type="molecule type" value="Genomic_DNA"/>
</dbReference>
<dbReference type="Proteomes" id="UP000244956">
    <property type="component" value="Unassembled WGS sequence"/>
</dbReference>
<name>A0A2U2B3L9_9BACT</name>
<proteinExistence type="predicted"/>
<dbReference type="AlphaFoldDB" id="A0A2U2B3L9"/>
<comment type="caution">
    <text evidence="1">The sequence shown here is derived from an EMBL/GenBank/DDBJ whole genome shotgun (WGS) entry which is preliminary data.</text>
</comment>
<evidence type="ECO:0000313" key="1">
    <source>
        <dbReference type="EMBL" id="PWD97662.1"/>
    </source>
</evidence>
<organism evidence="1 2">
    <name type="scientific">Marinilabilia rubra</name>
    <dbReference type="NCBI Taxonomy" id="2162893"/>
    <lineage>
        <taxon>Bacteria</taxon>
        <taxon>Pseudomonadati</taxon>
        <taxon>Bacteroidota</taxon>
        <taxon>Bacteroidia</taxon>
        <taxon>Marinilabiliales</taxon>
        <taxon>Marinilabiliaceae</taxon>
        <taxon>Marinilabilia</taxon>
    </lineage>
</organism>
<keyword evidence="2" id="KW-1185">Reference proteome</keyword>